<dbReference type="Gene3D" id="1.10.10.10">
    <property type="entry name" value="Winged helix-like DNA-binding domain superfamily/Winged helix DNA-binding domain"/>
    <property type="match status" value="1"/>
</dbReference>
<accession>A0A5C1E3S3</accession>
<reference evidence="3 4" key="1">
    <citation type="submission" date="2017-07" db="EMBL/GenBank/DDBJ databases">
        <title>Complete genome sequence of Oryzomicrobium terrae TPP412.</title>
        <authorList>
            <person name="Chiu L.-W."/>
            <person name="Lo K.-J."/>
            <person name="Tsai Y.-M."/>
            <person name="Lin S.-S."/>
            <person name="Kuo C.-H."/>
            <person name="Liu C.-T."/>
        </authorList>
    </citation>
    <scope>NUCLEOTIDE SEQUENCE [LARGE SCALE GENOMIC DNA]</scope>
    <source>
        <strain evidence="3 4">TPP412</strain>
    </source>
</reference>
<evidence type="ECO:0000313" key="4">
    <source>
        <dbReference type="Proteomes" id="UP000323671"/>
    </source>
</evidence>
<gene>
    <name evidence="3" type="ORF">OTERR_00760</name>
</gene>
<feature type="domain" description="AAA+ ATPase" evidence="2">
    <location>
        <begin position="183"/>
        <end position="375"/>
    </location>
</feature>
<proteinExistence type="predicted"/>
<organism evidence="3 4">
    <name type="scientific">Oryzomicrobium terrae</name>
    <dbReference type="NCBI Taxonomy" id="1735038"/>
    <lineage>
        <taxon>Bacteria</taxon>
        <taxon>Pseudomonadati</taxon>
        <taxon>Pseudomonadota</taxon>
        <taxon>Betaproteobacteria</taxon>
        <taxon>Rhodocyclales</taxon>
        <taxon>Rhodocyclaceae</taxon>
        <taxon>Oryzomicrobium</taxon>
    </lineage>
</organism>
<dbReference type="RefSeq" id="WP_246154229.1">
    <property type="nucleotide sequence ID" value="NZ_CP022579.1"/>
</dbReference>
<dbReference type="Gene3D" id="3.40.50.300">
    <property type="entry name" value="P-loop containing nucleotide triphosphate hydrolases"/>
    <property type="match status" value="1"/>
</dbReference>
<sequence length="455" mass="51422">MLMSDSAIGLPRADSEGFIVERRKSPPGAHDQVASLMPRRPATVEATGLEPLFIADLLAKTLFLRGKLSLAELSAHVRLSRGVLDAVLVFLRNERLIEVARRGSNEGDVEYQLTEEGRRRAIEKLERCQYAGPAPVTLADYTRVVEQHSISRGHVSRDEVEHAFADVIVPDGMLDRFGPAMNSGRAMFVYGPAGSGKTYLAERLCRLLGGAVPVPHAVLVDGEVIQVLDPLVHKPVPIPERPGGLIDRREMVDQRWVLCERPVVLTGGELSLPMLDLHFDESSRFYQAPPHFKANNGIFIVDDLGRQLVAPRDLMNRWIVPLDRRCDYLALHTGYKFRVPFDVVVVFSTNLNPSDLADEAFLRRLGYKIRIGSLSVDDYRKIFEKYCTEQKITFKEDVFDYLVRELHGHFNRPLLACYPRDLLGQVRDLAIYNNEPPELTKTAIRHAWETYFVTE</sequence>
<dbReference type="SMART" id="SM00382">
    <property type="entry name" value="AAA"/>
    <property type="match status" value="1"/>
</dbReference>
<evidence type="ECO:0000313" key="3">
    <source>
        <dbReference type="EMBL" id="QEL63552.1"/>
    </source>
</evidence>
<dbReference type="SUPFAM" id="SSF46785">
    <property type="entry name" value="Winged helix' DNA-binding domain"/>
    <property type="match status" value="1"/>
</dbReference>
<evidence type="ECO:0000259" key="2">
    <source>
        <dbReference type="SMART" id="SM00382"/>
    </source>
</evidence>
<dbReference type="InterPro" id="IPR003593">
    <property type="entry name" value="AAA+_ATPase"/>
</dbReference>
<dbReference type="GO" id="GO:0003677">
    <property type="term" value="F:DNA binding"/>
    <property type="evidence" value="ECO:0007669"/>
    <property type="project" value="UniProtKB-KW"/>
</dbReference>
<protein>
    <recommendedName>
        <fullName evidence="2">AAA+ ATPase domain-containing protein</fullName>
    </recommendedName>
</protein>
<dbReference type="Proteomes" id="UP000323671">
    <property type="component" value="Chromosome"/>
</dbReference>
<name>A0A5C1E3S3_9RHOO</name>
<dbReference type="SUPFAM" id="SSF52540">
    <property type="entry name" value="P-loop containing nucleoside triphosphate hydrolases"/>
    <property type="match status" value="1"/>
</dbReference>
<keyword evidence="1" id="KW-0238">DNA-binding</keyword>
<dbReference type="InterPro" id="IPR036390">
    <property type="entry name" value="WH_DNA-bd_sf"/>
</dbReference>
<dbReference type="KEGG" id="otr:OTERR_00760"/>
<dbReference type="InterPro" id="IPR036388">
    <property type="entry name" value="WH-like_DNA-bd_sf"/>
</dbReference>
<dbReference type="AlphaFoldDB" id="A0A5C1E3S3"/>
<keyword evidence="4" id="KW-1185">Reference proteome</keyword>
<evidence type="ECO:0000256" key="1">
    <source>
        <dbReference type="ARBA" id="ARBA00023125"/>
    </source>
</evidence>
<dbReference type="EMBL" id="CP022579">
    <property type="protein sequence ID" value="QEL63552.1"/>
    <property type="molecule type" value="Genomic_DNA"/>
</dbReference>
<dbReference type="InterPro" id="IPR027417">
    <property type="entry name" value="P-loop_NTPase"/>
</dbReference>